<dbReference type="GO" id="GO:0004340">
    <property type="term" value="F:glucokinase activity"/>
    <property type="evidence" value="ECO:0007669"/>
    <property type="project" value="TreeGrafter"/>
</dbReference>
<evidence type="ECO:0000256" key="2">
    <source>
        <dbReference type="ARBA" id="ARBA00022679"/>
    </source>
</evidence>
<keyword evidence="4 6" id="KW-0418">Kinase</keyword>
<gene>
    <name evidence="9" type="ORF">BB558_005153</name>
</gene>
<dbReference type="Gene3D" id="3.40.367.20">
    <property type="match status" value="1"/>
</dbReference>
<keyword evidence="6" id="KW-0324">Glycolysis</keyword>
<dbReference type="PROSITE" id="PS51748">
    <property type="entry name" value="HEXOKINASE_2"/>
    <property type="match status" value="1"/>
</dbReference>
<dbReference type="Pfam" id="PF00349">
    <property type="entry name" value="Hexokinase_1"/>
    <property type="match status" value="1"/>
</dbReference>
<evidence type="ECO:0000256" key="5">
    <source>
        <dbReference type="ARBA" id="ARBA00022840"/>
    </source>
</evidence>
<dbReference type="InterPro" id="IPR022672">
    <property type="entry name" value="Hexokinase_N"/>
</dbReference>
<dbReference type="GO" id="GO:0005536">
    <property type="term" value="F:D-glucose binding"/>
    <property type="evidence" value="ECO:0007669"/>
    <property type="project" value="InterPro"/>
</dbReference>
<dbReference type="PANTHER" id="PTHR19443">
    <property type="entry name" value="HEXOKINASE"/>
    <property type="match status" value="1"/>
</dbReference>
<organism evidence="9 10">
    <name type="scientific">Smittium angustum</name>
    <dbReference type="NCBI Taxonomy" id="133377"/>
    <lineage>
        <taxon>Eukaryota</taxon>
        <taxon>Fungi</taxon>
        <taxon>Fungi incertae sedis</taxon>
        <taxon>Zoopagomycota</taxon>
        <taxon>Kickxellomycotina</taxon>
        <taxon>Harpellomycetes</taxon>
        <taxon>Harpellales</taxon>
        <taxon>Legeriomycetaceae</taxon>
        <taxon>Smittium</taxon>
    </lineage>
</organism>
<dbReference type="GO" id="GO:0006096">
    <property type="term" value="P:glycolytic process"/>
    <property type="evidence" value="ECO:0007669"/>
    <property type="project" value="UniProtKB-UniPathway"/>
</dbReference>
<evidence type="ECO:0000313" key="10">
    <source>
        <dbReference type="Proteomes" id="UP000245591"/>
    </source>
</evidence>
<dbReference type="Pfam" id="PF03727">
    <property type="entry name" value="Hexokinase_2"/>
    <property type="match status" value="1"/>
</dbReference>
<comment type="similarity">
    <text evidence="1 6">Belongs to the hexokinase family.</text>
</comment>
<dbReference type="InterPro" id="IPR001312">
    <property type="entry name" value="Hexokinase"/>
</dbReference>
<evidence type="ECO:0000259" key="7">
    <source>
        <dbReference type="Pfam" id="PF00349"/>
    </source>
</evidence>
<comment type="caution">
    <text evidence="9">The sequence shown here is derived from an EMBL/GenBank/DDBJ whole genome shotgun (WGS) entry which is preliminary data.</text>
</comment>
<dbReference type="GO" id="GO:0005829">
    <property type="term" value="C:cytosol"/>
    <property type="evidence" value="ECO:0007669"/>
    <property type="project" value="TreeGrafter"/>
</dbReference>
<evidence type="ECO:0000256" key="4">
    <source>
        <dbReference type="ARBA" id="ARBA00022777"/>
    </source>
</evidence>
<dbReference type="Gene3D" id="1.10.287.1250">
    <property type="match status" value="1"/>
</dbReference>
<sequence>MTKNVLDITKIPNAPDSLKALLTQLQQEFYVSDEKIDQMIKSLHEEMTDGLKKEDGLLPMIPSYVTGRPTGKEKGTYLSLDLGGTNLRVCQVQLNGDTTFELFQQKFTITKEAKEATLFDWIAQCVDIFVENHKITPDAGKTFIPCGFTFSFPVIQTGIARGNLLMWNKGFTVPNTVGRDVVLMTQDAFMRKHLNVKIVAIINDTVGSLMATSYSHPDCQMGIIFGTGTNACYWEKVENIKKWQTQEGAQPEEMVINMEWGAFDNRLVNLPYTPHDNKLNRKSQNHGLQVFEKMISGLYLGEVIRNALLWLIDRRELFNGRSSDILNGAYSLDTAYVSAIVADESSDLSEIKLIFENTMQISDTTLLDRQVIKNVCKLIGGRAKRLSAAAMCAVLLWRPELLEKSISVGIDGSMYQFYPGFEESLIREAKRILGEERASRLTLTLAKDGSGVGAAIVAMIVCRDT</sequence>
<dbReference type="GO" id="GO:0005524">
    <property type="term" value="F:ATP binding"/>
    <property type="evidence" value="ECO:0007669"/>
    <property type="project" value="UniProtKB-UniRule"/>
</dbReference>
<dbReference type="CDD" id="cd24018">
    <property type="entry name" value="ASKHA_NBD_HK_fungi"/>
    <property type="match status" value="1"/>
</dbReference>
<dbReference type="UniPathway" id="UPA00109">
    <property type="reaction ID" value="UER00180"/>
</dbReference>
<keyword evidence="10" id="KW-1185">Reference proteome</keyword>
<dbReference type="InterPro" id="IPR043129">
    <property type="entry name" value="ATPase_NBD"/>
</dbReference>
<feature type="domain" description="Hexokinase C-terminal" evidence="8">
    <location>
        <begin position="220"/>
        <end position="459"/>
    </location>
</feature>
<feature type="domain" description="Hexokinase N-terminal" evidence="7">
    <location>
        <begin position="23"/>
        <end position="214"/>
    </location>
</feature>
<proteinExistence type="inferred from homology"/>
<dbReference type="GO" id="GO:0006006">
    <property type="term" value="P:glucose metabolic process"/>
    <property type="evidence" value="ECO:0007669"/>
    <property type="project" value="TreeGrafter"/>
</dbReference>
<keyword evidence="5 6" id="KW-0067">ATP-binding</keyword>
<dbReference type="EC" id="2.7.1.-" evidence="6"/>
<name>A0A2U1J197_SMIAN</name>
<dbReference type="GO" id="GO:0005739">
    <property type="term" value="C:mitochondrion"/>
    <property type="evidence" value="ECO:0007669"/>
    <property type="project" value="TreeGrafter"/>
</dbReference>
<evidence type="ECO:0000256" key="1">
    <source>
        <dbReference type="ARBA" id="ARBA00009225"/>
    </source>
</evidence>
<accession>A0A2U1J197</accession>
<dbReference type="InterPro" id="IPR022673">
    <property type="entry name" value="Hexokinase_C"/>
</dbReference>
<reference evidence="9 10" key="1">
    <citation type="journal article" date="2018" name="MBio">
        <title>Comparative Genomics Reveals the Core Gene Toolbox for the Fungus-Insect Symbiosis.</title>
        <authorList>
            <person name="Wang Y."/>
            <person name="Stata M."/>
            <person name="Wang W."/>
            <person name="Stajich J.E."/>
            <person name="White M.M."/>
            <person name="Moncalvo J.M."/>
        </authorList>
    </citation>
    <scope>NUCLEOTIDE SEQUENCE [LARGE SCALE GENOMIC DNA]</scope>
    <source>
        <strain evidence="9 10">AUS-126-30</strain>
    </source>
</reference>
<protein>
    <recommendedName>
        <fullName evidence="6">Phosphotransferase</fullName>
        <ecNumber evidence="6">2.7.1.-</ecNumber>
    </recommendedName>
</protein>
<keyword evidence="2 6" id="KW-0808">Transferase</keyword>
<dbReference type="AlphaFoldDB" id="A0A2U1J197"/>
<dbReference type="GO" id="GO:0008865">
    <property type="term" value="F:fructokinase activity"/>
    <property type="evidence" value="ECO:0007669"/>
    <property type="project" value="TreeGrafter"/>
</dbReference>
<dbReference type="Proteomes" id="UP000245591">
    <property type="component" value="Unassembled WGS sequence"/>
</dbReference>
<dbReference type="SUPFAM" id="SSF53067">
    <property type="entry name" value="Actin-like ATPase domain"/>
    <property type="match status" value="2"/>
</dbReference>
<dbReference type="Gene3D" id="3.30.420.40">
    <property type="match status" value="1"/>
</dbReference>
<dbReference type="PRINTS" id="PR00475">
    <property type="entry name" value="HEXOKINASE"/>
</dbReference>
<evidence type="ECO:0000259" key="8">
    <source>
        <dbReference type="Pfam" id="PF03727"/>
    </source>
</evidence>
<keyword evidence="3 6" id="KW-0547">Nucleotide-binding</keyword>
<evidence type="ECO:0000256" key="3">
    <source>
        <dbReference type="ARBA" id="ARBA00022741"/>
    </source>
</evidence>
<dbReference type="PANTHER" id="PTHR19443:SF30">
    <property type="entry name" value="GLUCOKINASE-1-RELATED"/>
    <property type="match status" value="1"/>
</dbReference>
<evidence type="ECO:0000313" key="9">
    <source>
        <dbReference type="EMBL" id="PVZ98841.1"/>
    </source>
</evidence>
<evidence type="ECO:0000256" key="6">
    <source>
        <dbReference type="RuleBase" id="RU362007"/>
    </source>
</evidence>
<dbReference type="EMBL" id="MBFU01000504">
    <property type="protein sequence ID" value="PVZ98841.1"/>
    <property type="molecule type" value="Genomic_DNA"/>
</dbReference>
<dbReference type="GO" id="GO:0001678">
    <property type="term" value="P:intracellular glucose homeostasis"/>
    <property type="evidence" value="ECO:0007669"/>
    <property type="project" value="InterPro"/>
</dbReference>